<proteinExistence type="predicted"/>
<sequence>MFYLLTGNPYIILPAVAESLIAASALYLNHRNEHTPAALVTYLNQCFAILYFGLAPGDVLLHQLMVVLLIRRFPHFQQTPRELSGGRHPAAGIPPMKCLSLPIA</sequence>
<protein>
    <submittedName>
        <fullName evidence="2">Uncharacterized protein</fullName>
    </submittedName>
</protein>
<evidence type="ECO:0000313" key="3">
    <source>
        <dbReference type="Proteomes" id="UP001485459"/>
    </source>
</evidence>
<evidence type="ECO:0000313" key="2">
    <source>
        <dbReference type="EMBL" id="WZN42962.1"/>
    </source>
</evidence>
<gene>
    <name evidence="2" type="ORF">WJU16_07935</name>
</gene>
<dbReference type="RefSeq" id="WP_341837785.1">
    <property type="nucleotide sequence ID" value="NZ_CP149822.1"/>
</dbReference>
<reference evidence="3" key="1">
    <citation type="submission" date="2024-03" db="EMBL/GenBank/DDBJ databases">
        <title>Chitinophaga horti sp. nov., isolated from garden soil.</title>
        <authorList>
            <person name="Lee D.S."/>
            <person name="Han D.M."/>
            <person name="Baek J.H."/>
            <person name="Choi D.G."/>
            <person name="Jeon J.H."/>
            <person name="Jeon C.O."/>
        </authorList>
    </citation>
    <scope>NUCLEOTIDE SEQUENCE [LARGE SCALE GENOMIC DNA]</scope>
    <source>
        <strain evidence="3">GPA1</strain>
    </source>
</reference>
<evidence type="ECO:0000256" key="1">
    <source>
        <dbReference type="SAM" id="Phobius"/>
    </source>
</evidence>
<dbReference type="Proteomes" id="UP001485459">
    <property type="component" value="Chromosome"/>
</dbReference>
<dbReference type="EMBL" id="CP149822">
    <property type="protein sequence ID" value="WZN42962.1"/>
    <property type="molecule type" value="Genomic_DNA"/>
</dbReference>
<keyword evidence="1" id="KW-0812">Transmembrane</keyword>
<accession>A0ABZ2YTQ3</accession>
<name>A0ABZ2YTQ3_9BACT</name>
<feature type="transmembrane region" description="Helical" evidence="1">
    <location>
        <begin position="7"/>
        <end position="28"/>
    </location>
</feature>
<feature type="transmembrane region" description="Helical" evidence="1">
    <location>
        <begin position="48"/>
        <end position="70"/>
    </location>
</feature>
<keyword evidence="3" id="KW-1185">Reference proteome</keyword>
<keyword evidence="1" id="KW-0472">Membrane</keyword>
<keyword evidence="1" id="KW-1133">Transmembrane helix</keyword>
<organism evidence="2 3">
    <name type="scientific">Chitinophaga pollutisoli</name>
    <dbReference type="NCBI Taxonomy" id="3133966"/>
    <lineage>
        <taxon>Bacteria</taxon>
        <taxon>Pseudomonadati</taxon>
        <taxon>Bacteroidota</taxon>
        <taxon>Chitinophagia</taxon>
        <taxon>Chitinophagales</taxon>
        <taxon>Chitinophagaceae</taxon>
        <taxon>Chitinophaga</taxon>
    </lineage>
</organism>